<organism evidence="2 3">
    <name type="scientific">Lithocarpus litseifolius</name>
    <dbReference type="NCBI Taxonomy" id="425828"/>
    <lineage>
        <taxon>Eukaryota</taxon>
        <taxon>Viridiplantae</taxon>
        <taxon>Streptophyta</taxon>
        <taxon>Embryophyta</taxon>
        <taxon>Tracheophyta</taxon>
        <taxon>Spermatophyta</taxon>
        <taxon>Magnoliopsida</taxon>
        <taxon>eudicotyledons</taxon>
        <taxon>Gunneridae</taxon>
        <taxon>Pentapetalae</taxon>
        <taxon>rosids</taxon>
        <taxon>fabids</taxon>
        <taxon>Fagales</taxon>
        <taxon>Fagaceae</taxon>
        <taxon>Lithocarpus</taxon>
    </lineage>
</organism>
<feature type="region of interest" description="Disordered" evidence="1">
    <location>
        <begin position="1"/>
        <end position="22"/>
    </location>
</feature>
<gene>
    <name evidence="2" type="ORF">SO802_017468</name>
</gene>
<sequence>MFARPGEGPFPPGFDPSKKGEHHFGVEGHTLEECYHLRDRVQDFIDNKLIQFDNAATPNIITNPLPPYQERNVNAIITVEERVLDFSSSSFPWKAMLRALVQENHLNLREGVIIRMPKSFPYEDNYCVPWKYDVSLISTQTRKEEVYSNISSSLSRLTRSGRYYTPEELEKRRKEIGVTESSFEGMVLMVLATNQISFTDDELPPKGREHTLPMHIMRKEKEVHWPKDVYPYIKVTFLAPAEVIRLEMAQEWCKEELDLACLIRLCLEEFSVNAIISPGG</sequence>
<comment type="caution">
    <text evidence="2">The sequence shown here is derived from an EMBL/GenBank/DDBJ whole genome shotgun (WGS) entry which is preliminary data.</text>
</comment>
<evidence type="ECO:0000313" key="3">
    <source>
        <dbReference type="Proteomes" id="UP001459277"/>
    </source>
</evidence>
<evidence type="ECO:0000313" key="2">
    <source>
        <dbReference type="EMBL" id="KAK9997865.1"/>
    </source>
</evidence>
<accession>A0AAW2CI33</accession>
<dbReference type="EMBL" id="JAZDWU010000006">
    <property type="protein sequence ID" value="KAK9997865.1"/>
    <property type="molecule type" value="Genomic_DNA"/>
</dbReference>
<dbReference type="AlphaFoldDB" id="A0AAW2CI33"/>
<reference evidence="2 3" key="1">
    <citation type="submission" date="2024-01" db="EMBL/GenBank/DDBJ databases">
        <title>A telomere-to-telomere, gap-free genome of sweet tea (Lithocarpus litseifolius).</title>
        <authorList>
            <person name="Zhou J."/>
        </authorList>
    </citation>
    <scope>NUCLEOTIDE SEQUENCE [LARGE SCALE GENOMIC DNA]</scope>
    <source>
        <strain evidence="2">Zhou-2022a</strain>
        <tissue evidence="2">Leaf</tissue>
    </source>
</reference>
<proteinExistence type="predicted"/>
<protein>
    <submittedName>
        <fullName evidence="2">Uncharacterized protein</fullName>
    </submittedName>
</protein>
<keyword evidence="3" id="KW-1185">Reference proteome</keyword>
<dbReference type="Proteomes" id="UP001459277">
    <property type="component" value="Unassembled WGS sequence"/>
</dbReference>
<name>A0AAW2CI33_9ROSI</name>
<evidence type="ECO:0000256" key="1">
    <source>
        <dbReference type="SAM" id="MobiDB-lite"/>
    </source>
</evidence>
<dbReference type="PANTHER" id="PTHR32108">
    <property type="entry name" value="DNA-DIRECTED RNA POLYMERASE SUBUNIT ALPHA"/>
    <property type="match status" value="1"/>
</dbReference>